<evidence type="ECO:0000313" key="2">
    <source>
        <dbReference type="Proteomes" id="UP001153636"/>
    </source>
</evidence>
<reference evidence="1" key="1">
    <citation type="submission" date="2022-01" db="EMBL/GenBank/DDBJ databases">
        <authorList>
            <person name="King R."/>
        </authorList>
    </citation>
    <scope>NUCLEOTIDE SEQUENCE</scope>
</reference>
<gene>
    <name evidence="1" type="ORF">PSYICH_LOCUS11029</name>
</gene>
<evidence type="ECO:0000313" key="1">
    <source>
        <dbReference type="EMBL" id="CAH1110682.1"/>
    </source>
</evidence>
<dbReference type="Proteomes" id="UP001153636">
    <property type="component" value="Chromosome 5"/>
</dbReference>
<keyword evidence="2" id="KW-1185">Reference proteome</keyword>
<proteinExistence type="predicted"/>
<protein>
    <submittedName>
        <fullName evidence="1">Uncharacterized protein</fullName>
    </submittedName>
</protein>
<accession>A0A9P0CWH5</accession>
<dbReference type="EMBL" id="OV651817">
    <property type="protein sequence ID" value="CAH1110682.1"/>
    <property type="molecule type" value="Genomic_DNA"/>
</dbReference>
<dbReference type="AlphaFoldDB" id="A0A9P0CWH5"/>
<name>A0A9P0CWH5_9CUCU</name>
<dbReference type="OrthoDB" id="8187571at2759"/>
<organism evidence="1 2">
    <name type="scientific">Psylliodes chrysocephalus</name>
    <dbReference type="NCBI Taxonomy" id="3402493"/>
    <lineage>
        <taxon>Eukaryota</taxon>
        <taxon>Metazoa</taxon>
        <taxon>Ecdysozoa</taxon>
        <taxon>Arthropoda</taxon>
        <taxon>Hexapoda</taxon>
        <taxon>Insecta</taxon>
        <taxon>Pterygota</taxon>
        <taxon>Neoptera</taxon>
        <taxon>Endopterygota</taxon>
        <taxon>Coleoptera</taxon>
        <taxon>Polyphaga</taxon>
        <taxon>Cucujiformia</taxon>
        <taxon>Chrysomeloidea</taxon>
        <taxon>Chrysomelidae</taxon>
        <taxon>Galerucinae</taxon>
        <taxon>Alticini</taxon>
        <taxon>Psylliodes</taxon>
    </lineage>
</organism>
<sequence>MAGVEWMKSFMKRHPKLSLRKSENTSVARASSFNKHNVEEFFKNYSDVQAKYAFGPNRIWNADETGISTVLEAPRIIAETGKRVVGQCVSGERGTLVTFCGIISAIGSTISPMYIFPCIRIKNYFLNGSVTGAVGHGSKSGWITTTLFVKLLEHIKKPYAKQSRKSYTFPNIIHISKWSEVD</sequence>